<keyword evidence="4" id="KW-1185">Reference proteome</keyword>
<sequence length="285" mass="29888">MPTDDTGMIERIINTPAGLRVLLVHAHPDDDTLSTGPLAAWLAASGGRVDLVTCTRGERGEVVPGVLPEAVTPAELTAVRERELDAACAELGVQNRWFLGAAPWREAGLRDCRYEDSGMRWVTPTLAGPAADVGEHALTVAPLAQEVTDLCAGLVGRRYDAVVSYDDGGGYGHPDHVRCHQIVALACGRAGVPFVQVLSQEDNPDAGDAAAASWLDGTDPVLQARVVAALRCFRTQLTVAGSGADQHIRHVGGQRQEIPRRIGLLPGSVPAGRDGSGGAHQGPTV</sequence>
<dbReference type="InterPro" id="IPR024078">
    <property type="entry name" value="LmbE-like_dom_sf"/>
</dbReference>
<dbReference type="AlphaFoldDB" id="A0A383S7P1"/>
<dbReference type="SUPFAM" id="SSF102588">
    <property type="entry name" value="LmbE-like"/>
    <property type="match status" value="1"/>
</dbReference>
<organism evidence="3 4">
    <name type="scientific">Propionibacterium australiense</name>
    <dbReference type="NCBI Taxonomy" id="119981"/>
    <lineage>
        <taxon>Bacteria</taxon>
        <taxon>Bacillati</taxon>
        <taxon>Actinomycetota</taxon>
        <taxon>Actinomycetes</taxon>
        <taxon>Propionibacteriales</taxon>
        <taxon>Propionibacteriaceae</taxon>
        <taxon>Propionibacterium</taxon>
    </lineage>
</organism>
<protein>
    <submittedName>
        <fullName evidence="3">Deacetylase LmbE-like domain</fullName>
    </submittedName>
</protein>
<reference evidence="4" key="1">
    <citation type="submission" date="2018-08" db="EMBL/GenBank/DDBJ databases">
        <authorList>
            <person name="Hornung B."/>
        </authorList>
    </citation>
    <scope>NUCLEOTIDE SEQUENCE [LARGE SCALE GENOMIC DNA]</scope>
</reference>
<dbReference type="RefSeq" id="WP_197720620.1">
    <property type="nucleotide sequence ID" value="NZ_LR134442.1"/>
</dbReference>
<dbReference type="EMBL" id="UNQJ01000015">
    <property type="protein sequence ID" value="SYZ33947.1"/>
    <property type="molecule type" value="Genomic_DNA"/>
</dbReference>
<dbReference type="PANTHER" id="PTHR12993:SF26">
    <property type="entry name" value="1D-MYO-INOSITOL 2-ACETAMIDO-2-DEOXY-ALPHA-D-GLUCOPYRANOSIDE DEACETYLASE"/>
    <property type="match status" value="1"/>
</dbReference>
<name>A0A383S7P1_9ACTN</name>
<feature type="region of interest" description="Disordered" evidence="2">
    <location>
        <begin position="265"/>
        <end position="285"/>
    </location>
</feature>
<evidence type="ECO:0000256" key="1">
    <source>
        <dbReference type="ARBA" id="ARBA00022833"/>
    </source>
</evidence>
<accession>A0A383S7P1</accession>
<dbReference type="PANTHER" id="PTHR12993">
    <property type="entry name" value="N-ACETYLGLUCOSAMINYL-PHOSPHATIDYLINOSITOL DE-N-ACETYLASE-RELATED"/>
    <property type="match status" value="1"/>
</dbReference>
<dbReference type="Pfam" id="PF02585">
    <property type="entry name" value="PIG-L"/>
    <property type="match status" value="1"/>
</dbReference>
<evidence type="ECO:0000256" key="2">
    <source>
        <dbReference type="SAM" id="MobiDB-lite"/>
    </source>
</evidence>
<proteinExistence type="predicted"/>
<feature type="compositionally biased region" description="Gly residues" evidence="2">
    <location>
        <begin position="274"/>
        <end position="285"/>
    </location>
</feature>
<dbReference type="Gene3D" id="3.40.50.10320">
    <property type="entry name" value="LmbE-like"/>
    <property type="match status" value="1"/>
</dbReference>
<evidence type="ECO:0000313" key="4">
    <source>
        <dbReference type="Proteomes" id="UP000263928"/>
    </source>
</evidence>
<gene>
    <name evidence="3" type="ORF">PROPAUS_1903</name>
</gene>
<dbReference type="GO" id="GO:0016137">
    <property type="term" value="P:glycoside metabolic process"/>
    <property type="evidence" value="ECO:0007669"/>
    <property type="project" value="UniProtKB-ARBA"/>
</dbReference>
<evidence type="ECO:0000313" key="3">
    <source>
        <dbReference type="EMBL" id="SYZ33947.1"/>
    </source>
</evidence>
<dbReference type="GO" id="GO:0016811">
    <property type="term" value="F:hydrolase activity, acting on carbon-nitrogen (but not peptide) bonds, in linear amides"/>
    <property type="evidence" value="ECO:0007669"/>
    <property type="project" value="TreeGrafter"/>
</dbReference>
<dbReference type="Proteomes" id="UP000263928">
    <property type="component" value="Unassembled WGS sequence"/>
</dbReference>
<keyword evidence="1" id="KW-0862">Zinc</keyword>
<dbReference type="InterPro" id="IPR003737">
    <property type="entry name" value="GlcNAc_PI_deacetylase-related"/>
</dbReference>